<dbReference type="PANTHER" id="PTHR30294:SF29">
    <property type="entry name" value="MULTIDRUG ABC TRANSPORTER PERMEASE YBHS-RELATED"/>
    <property type="match status" value="1"/>
</dbReference>
<feature type="transmembrane region" description="Helical" evidence="6">
    <location>
        <begin position="367"/>
        <end position="386"/>
    </location>
</feature>
<evidence type="ECO:0000313" key="8">
    <source>
        <dbReference type="EMBL" id="MFC0318942.1"/>
    </source>
</evidence>
<evidence type="ECO:0000256" key="3">
    <source>
        <dbReference type="ARBA" id="ARBA00022692"/>
    </source>
</evidence>
<feature type="transmembrane region" description="Helical" evidence="6">
    <location>
        <begin position="173"/>
        <end position="193"/>
    </location>
</feature>
<feature type="transmembrane region" description="Helical" evidence="6">
    <location>
        <begin position="239"/>
        <end position="260"/>
    </location>
</feature>
<dbReference type="InterPro" id="IPR051449">
    <property type="entry name" value="ABC-2_transporter_component"/>
</dbReference>
<keyword evidence="2" id="KW-1003">Cell membrane</keyword>
<evidence type="ECO:0000256" key="5">
    <source>
        <dbReference type="ARBA" id="ARBA00023136"/>
    </source>
</evidence>
<evidence type="ECO:0000256" key="1">
    <source>
        <dbReference type="ARBA" id="ARBA00004651"/>
    </source>
</evidence>
<feature type="transmembrane region" description="Helical" evidence="6">
    <location>
        <begin position="213"/>
        <end position="233"/>
    </location>
</feature>
<dbReference type="Gene3D" id="3.40.190.10">
    <property type="entry name" value="Periplasmic binding protein-like II"/>
    <property type="match status" value="1"/>
</dbReference>
<dbReference type="Proteomes" id="UP001589774">
    <property type="component" value="Unassembled WGS sequence"/>
</dbReference>
<evidence type="ECO:0000256" key="6">
    <source>
        <dbReference type="SAM" id="Phobius"/>
    </source>
</evidence>
<evidence type="ECO:0000259" key="7">
    <source>
        <dbReference type="Pfam" id="PF12698"/>
    </source>
</evidence>
<protein>
    <submittedName>
        <fullName evidence="8">ABC transporter permease</fullName>
    </submittedName>
</protein>
<dbReference type="Pfam" id="PF12698">
    <property type="entry name" value="ABC2_membrane_3"/>
    <property type="match status" value="1"/>
</dbReference>
<keyword evidence="9" id="KW-1185">Reference proteome</keyword>
<evidence type="ECO:0000313" key="9">
    <source>
        <dbReference type="Proteomes" id="UP001589774"/>
    </source>
</evidence>
<comment type="caution">
    <text evidence="8">The sequence shown here is derived from an EMBL/GenBank/DDBJ whole genome shotgun (WGS) entry which is preliminary data.</text>
</comment>
<dbReference type="RefSeq" id="WP_130857411.1">
    <property type="nucleotide sequence ID" value="NZ_JBHLWO010000002.1"/>
</dbReference>
<keyword evidence="5 6" id="KW-0472">Membrane</keyword>
<comment type="subcellular location">
    <subcellularLocation>
        <location evidence="1">Cell membrane</location>
        <topology evidence="1">Multi-pass membrane protein</topology>
    </subcellularLocation>
</comment>
<organism evidence="8 9">
    <name type="scientific">Olivibacter oleidegradans</name>
    <dbReference type="NCBI Taxonomy" id="760123"/>
    <lineage>
        <taxon>Bacteria</taxon>
        <taxon>Pseudomonadati</taxon>
        <taxon>Bacteroidota</taxon>
        <taxon>Sphingobacteriia</taxon>
        <taxon>Sphingobacteriales</taxon>
        <taxon>Sphingobacteriaceae</taxon>
        <taxon>Olivibacter</taxon>
    </lineage>
</organism>
<feature type="transmembrane region" description="Helical" evidence="6">
    <location>
        <begin position="21"/>
        <end position="44"/>
    </location>
</feature>
<proteinExistence type="predicted"/>
<evidence type="ECO:0000256" key="4">
    <source>
        <dbReference type="ARBA" id="ARBA00022989"/>
    </source>
</evidence>
<accession>A0ABV6HJA1</accession>
<dbReference type="InterPro" id="IPR013525">
    <property type="entry name" value="ABC2_TM"/>
</dbReference>
<feature type="transmembrane region" description="Helical" evidence="6">
    <location>
        <begin position="392"/>
        <end position="414"/>
    </location>
</feature>
<reference evidence="8 9" key="1">
    <citation type="submission" date="2024-09" db="EMBL/GenBank/DDBJ databases">
        <authorList>
            <person name="Sun Q."/>
            <person name="Mori K."/>
        </authorList>
    </citation>
    <scope>NUCLEOTIDE SEQUENCE [LARGE SCALE GENOMIC DNA]</scope>
    <source>
        <strain evidence="8 9">CCM 7765</strain>
    </source>
</reference>
<gene>
    <name evidence="8" type="ORF">ACFFI0_11510</name>
</gene>
<feature type="transmembrane region" description="Helical" evidence="6">
    <location>
        <begin position="304"/>
        <end position="328"/>
    </location>
</feature>
<name>A0ABV6HJA1_9SPHI</name>
<dbReference type="SUPFAM" id="SSF53850">
    <property type="entry name" value="Periplasmic binding protein-like II"/>
    <property type="match status" value="1"/>
</dbReference>
<keyword evidence="3 6" id="KW-0812">Transmembrane</keyword>
<feature type="domain" description="ABC-2 type transporter transmembrane" evidence="7">
    <location>
        <begin position="19"/>
        <end position="414"/>
    </location>
</feature>
<keyword evidence="4 6" id="KW-1133">Transmembrane helix</keyword>
<sequence length="441" mass="49029">MNKIVLIIQREYLSRVKKKSFLVTTFLVPFLFIAMYALIFYVALNNREPITTVYVVDQSGFVANKLEDTEHLLFLSTDESIASLKKKMERGETSSLLLVVPAGVATSQTVELYDTEKKGIGTINTLESKLNDILRAKALADAGIDINTLNGIKPAVSIKSKELTVDGEKDSHVGTAIGISFGLSILIYISLFLYGNQVMRGIIEEKSNRIIEVVISSVKPFQLMMGKIIGVGLVGVTQFVLWIILSVSFMAATSAVMINSKPEMHTSVKMQDGVGNGEVKQNNQERQSKMEAIVQQIKAIDYPYVLGCFLIYFIGGYLLYSALFAMVGSAVDSETETQQFMLPIIMPLLFTYMLSFSVLINNPHGSLAFWLSMVPFTSPIGMLVRIPFGVPVWQLLLSIALLVIGFLLTTYAAARVYRVGILMYGKKASYKELFKWFRYKG</sequence>
<dbReference type="PANTHER" id="PTHR30294">
    <property type="entry name" value="MEMBRANE COMPONENT OF ABC TRANSPORTER YHHJ-RELATED"/>
    <property type="match status" value="1"/>
</dbReference>
<feature type="transmembrane region" description="Helical" evidence="6">
    <location>
        <begin position="340"/>
        <end position="360"/>
    </location>
</feature>
<dbReference type="EMBL" id="JBHLWO010000002">
    <property type="protein sequence ID" value="MFC0318942.1"/>
    <property type="molecule type" value="Genomic_DNA"/>
</dbReference>
<evidence type="ECO:0000256" key="2">
    <source>
        <dbReference type="ARBA" id="ARBA00022475"/>
    </source>
</evidence>